<dbReference type="PANTHER" id="PTHR34823">
    <property type="entry name" value="GLCNAC-BINDING PROTEIN A"/>
    <property type="match status" value="1"/>
</dbReference>
<gene>
    <name evidence="6" type="ORF">SAMN05444365_109134</name>
</gene>
<organism evidence="6 7">
    <name type="scientific">Micromonospora pattaloongensis</name>
    <dbReference type="NCBI Taxonomy" id="405436"/>
    <lineage>
        <taxon>Bacteria</taxon>
        <taxon>Bacillati</taxon>
        <taxon>Actinomycetota</taxon>
        <taxon>Actinomycetes</taxon>
        <taxon>Micromonosporales</taxon>
        <taxon>Micromonosporaceae</taxon>
        <taxon>Micromonospora</taxon>
    </lineage>
</organism>
<dbReference type="InterPro" id="IPR003610">
    <property type="entry name" value="CBM5/12"/>
</dbReference>
<dbReference type="GO" id="GO:0030246">
    <property type="term" value="F:carbohydrate binding"/>
    <property type="evidence" value="ECO:0007669"/>
    <property type="project" value="InterPro"/>
</dbReference>
<evidence type="ECO:0000256" key="1">
    <source>
        <dbReference type="ARBA" id="ARBA00022729"/>
    </source>
</evidence>
<dbReference type="SMART" id="SM00495">
    <property type="entry name" value="ChtBD3"/>
    <property type="match status" value="1"/>
</dbReference>
<feature type="region of interest" description="Disordered" evidence="3">
    <location>
        <begin position="173"/>
        <end position="215"/>
    </location>
</feature>
<dbReference type="Pfam" id="PF02839">
    <property type="entry name" value="CBM_5_12"/>
    <property type="match status" value="1"/>
</dbReference>
<dbReference type="STRING" id="405436.SAMN05444365_109134"/>
<name>A0A1H3RW69_9ACTN</name>
<dbReference type="PANTHER" id="PTHR34823:SF1">
    <property type="entry name" value="CHITIN-BINDING TYPE-4 DOMAIN-CONTAINING PROTEIN"/>
    <property type="match status" value="1"/>
</dbReference>
<dbReference type="InterPro" id="IPR051024">
    <property type="entry name" value="GlcNAc_Chitin_IntDeg"/>
</dbReference>
<feature type="domain" description="Chitin-binding type-3" evidence="5">
    <location>
        <begin position="210"/>
        <end position="256"/>
    </location>
</feature>
<dbReference type="Proteomes" id="UP000242415">
    <property type="component" value="Unassembled WGS sequence"/>
</dbReference>
<feature type="compositionally biased region" description="Low complexity" evidence="3">
    <location>
        <begin position="200"/>
        <end position="215"/>
    </location>
</feature>
<dbReference type="Gene3D" id="2.10.10.20">
    <property type="entry name" value="Carbohydrate-binding module superfamily 5/12"/>
    <property type="match status" value="1"/>
</dbReference>
<dbReference type="EMBL" id="FNPH01000009">
    <property type="protein sequence ID" value="SDZ29973.1"/>
    <property type="molecule type" value="Genomic_DNA"/>
</dbReference>
<dbReference type="CDD" id="cd21177">
    <property type="entry name" value="LPMO_AA10"/>
    <property type="match status" value="1"/>
</dbReference>
<dbReference type="Gene3D" id="2.70.50.50">
    <property type="entry name" value="chitin-binding protein cbp21"/>
    <property type="match status" value="1"/>
</dbReference>
<feature type="chain" id="PRO_5017239241" evidence="4">
    <location>
        <begin position="29"/>
        <end position="256"/>
    </location>
</feature>
<dbReference type="GO" id="GO:0005975">
    <property type="term" value="P:carbohydrate metabolic process"/>
    <property type="evidence" value="ECO:0007669"/>
    <property type="project" value="InterPro"/>
</dbReference>
<dbReference type="GO" id="GO:0004553">
    <property type="term" value="F:hydrolase activity, hydrolyzing O-glycosyl compounds"/>
    <property type="evidence" value="ECO:0007669"/>
    <property type="project" value="InterPro"/>
</dbReference>
<dbReference type="InterPro" id="IPR036573">
    <property type="entry name" value="CBM_sf_5/12"/>
</dbReference>
<evidence type="ECO:0000259" key="5">
    <source>
        <dbReference type="SMART" id="SM00495"/>
    </source>
</evidence>
<evidence type="ECO:0000313" key="7">
    <source>
        <dbReference type="Proteomes" id="UP000242415"/>
    </source>
</evidence>
<accession>A0A1H3RW69</accession>
<dbReference type="OrthoDB" id="2702399at2"/>
<dbReference type="InterPro" id="IPR014756">
    <property type="entry name" value="Ig_E-set"/>
</dbReference>
<dbReference type="InterPro" id="IPR004302">
    <property type="entry name" value="Cellulose/chitin-bd_N"/>
</dbReference>
<dbReference type="RefSeq" id="WP_091560305.1">
    <property type="nucleotide sequence ID" value="NZ_FNPH01000009.1"/>
</dbReference>
<dbReference type="SUPFAM" id="SSF51055">
    <property type="entry name" value="Carbohydrate binding domain"/>
    <property type="match status" value="1"/>
</dbReference>
<evidence type="ECO:0000256" key="4">
    <source>
        <dbReference type="SAM" id="SignalP"/>
    </source>
</evidence>
<keyword evidence="1 4" id="KW-0732">Signal</keyword>
<feature type="signal peptide" evidence="4">
    <location>
        <begin position="1"/>
        <end position="28"/>
    </location>
</feature>
<keyword evidence="2" id="KW-0378">Hydrolase</keyword>
<dbReference type="AlphaFoldDB" id="A0A1H3RW69"/>
<evidence type="ECO:0000256" key="3">
    <source>
        <dbReference type="SAM" id="MobiDB-lite"/>
    </source>
</evidence>
<evidence type="ECO:0000313" key="6">
    <source>
        <dbReference type="EMBL" id="SDZ29973.1"/>
    </source>
</evidence>
<evidence type="ECO:0000256" key="2">
    <source>
        <dbReference type="ARBA" id="ARBA00022801"/>
    </source>
</evidence>
<reference evidence="7" key="1">
    <citation type="submission" date="2016-10" db="EMBL/GenBank/DDBJ databases">
        <authorList>
            <person name="Varghese N."/>
            <person name="Submissions S."/>
        </authorList>
    </citation>
    <scope>NUCLEOTIDE SEQUENCE [LARGE SCALE GENOMIC DNA]</scope>
    <source>
        <strain evidence="7">DSM 45245</strain>
    </source>
</reference>
<proteinExistence type="predicted"/>
<dbReference type="GO" id="GO:0005576">
    <property type="term" value="C:extracellular region"/>
    <property type="evidence" value="ECO:0007669"/>
    <property type="project" value="InterPro"/>
</dbReference>
<feature type="compositionally biased region" description="Pro residues" evidence="3">
    <location>
        <begin position="177"/>
        <end position="199"/>
    </location>
</feature>
<sequence length="256" mass="27200">MRRSIAYPLAAVGAMLSTLAVAPTPAQAHGYVSFPPSRQALCAQGKVANCGPIQFEPQSVEGPKGLKSCNAGLAPFSVLNDDSRAWPATSVGTSVTFSWVLTARHRTTTWQYFIGDRMVAQFDDGNTIPQATVTHRVDLSGFSGRQKLLAVWNIGDTPMAFYSCVDLQIGGGAAPAPQQPAPAPTSRPSTPPPAAPAPAPTTAAPARPGGTAWAPRQNYRVDDVVAYEGRSYRCRQAHMSLESWEPTVTPALWLAL</sequence>
<dbReference type="SUPFAM" id="SSF81296">
    <property type="entry name" value="E set domains"/>
    <property type="match status" value="1"/>
</dbReference>
<dbReference type="Pfam" id="PF03067">
    <property type="entry name" value="LPMO_10"/>
    <property type="match status" value="1"/>
</dbReference>
<protein>
    <submittedName>
        <fullName evidence="6">Chitin-binding protein</fullName>
    </submittedName>
</protein>
<dbReference type="CDD" id="cd12214">
    <property type="entry name" value="ChiA1_BD"/>
    <property type="match status" value="1"/>
</dbReference>
<keyword evidence="7" id="KW-1185">Reference proteome</keyword>